<sequence>MDRQSILEQKRKRLEELRQRRLANNDEKYADNAVKEEAISKVIRVDASVQTQSDSPFRSNATSTINSLEITKFDKAVQTVNSTPNHPVQTSLIEVKDATQKESLDSILLDLNVNEKDLHSSLKSAVTLLHEVLATSIEPSVDSPAIQTDEEKGLIFVTTEVHAIKNRVPISIEVSTTPNEFLVNFNNNELEEFPGFAVIYRNLNGKVIPMKFLASLSPINCIKFDEFSPSKVIGGLTNGRVVIWELAESSGEDAVILPTLMSPSDYSNGNLHKVPITSISQISTEPNTFITTCLEGLINVWSTNFLEYPQFEGVSLPNNTEESLGILEQPFKSIKHAILLENGDKNVLKDHKFLNSMIISTETHGVHQLINDSKLGYIKSTIETKIVGSMTNIGYKDDSSLTALTCYDSNIYILNNHKKILKIATDYMVLGLFKRPTTQFQFVTFGLFDELEDKLTTVIDFWDLNVNTRSPLFSLRRPSSNHPTSGNFEKEGNIFYMGSSDGILSVLILDTNFITKGNNNDTIHEIV</sequence>
<keyword evidence="6" id="KW-1185">Reference proteome</keyword>
<dbReference type="InterPro" id="IPR050687">
    <property type="entry name" value="Dynein_IC"/>
</dbReference>
<dbReference type="GO" id="GO:0005737">
    <property type="term" value="C:cytoplasm"/>
    <property type="evidence" value="ECO:0007669"/>
    <property type="project" value="UniProtKB-SubCell"/>
</dbReference>
<dbReference type="SMART" id="SM00320">
    <property type="entry name" value="WD40"/>
    <property type="match status" value="2"/>
</dbReference>
<proteinExistence type="predicted"/>
<dbReference type="HOGENOM" id="CLU_035475_0_0_1"/>
<dbReference type="RefSeq" id="XP_006688645.1">
    <property type="nucleotide sequence ID" value="XM_006688582.1"/>
</dbReference>
<evidence type="ECO:0000313" key="5">
    <source>
        <dbReference type="EMBL" id="EGV62475.1"/>
    </source>
</evidence>
<dbReference type="EMBL" id="GL996527">
    <property type="protein sequence ID" value="EGV62475.1"/>
    <property type="molecule type" value="Genomic_DNA"/>
</dbReference>
<evidence type="ECO:0008006" key="7">
    <source>
        <dbReference type="Google" id="ProtNLM"/>
    </source>
</evidence>
<evidence type="ECO:0000256" key="1">
    <source>
        <dbReference type="ARBA" id="ARBA00004496"/>
    </source>
</evidence>
<dbReference type="InterPro" id="IPR001680">
    <property type="entry name" value="WD40_rpt"/>
</dbReference>
<evidence type="ECO:0000256" key="2">
    <source>
        <dbReference type="ARBA" id="ARBA00022490"/>
    </source>
</evidence>
<dbReference type="GO" id="GO:0010970">
    <property type="term" value="P:transport along microtubule"/>
    <property type="evidence" value="ECO:0007669"/>
    <property type="project" value="TreeGrafter"/>
</dbReference>
<dbReference type="GO" id="GO:0005868">
    <property type="term" value="C:cytoplasmic dynein complex"/>
    <property type="evidence" value="ECO:0007669"/>
    <property type="project" value="TreeGrafter"/>
</dbReference>
<comment type="subcellular location">
    <subcellularLocation>
        <location evidence="1">Cytoplasm</location>
    </subcellularLocation>
</comment>
<name>G3B9D0_CANTC</name>
<dbReference type="GeneID" id="18249973"/>
<keyword evidence="3" id="KW-0853">WD repeat</keyword>
<evidence type="ECO:0000256" key="3">
    <source>
        <dbReference type="ARBA" id="ARBA00022574"/>
    </source>
</evidence>
<dbReference type="PANTHER" id="PTHR12442:SF22">
    <property type="entry name" value="CYTOPLASMIC DYNEIN 1 INTERMEDIATE CHAIN-RELATED"/>
    <property type="match status" value="1"/>
</dbReference>
<dbReference type="GO" id="GO:0045504">
    <property type="term" value="F:dynein heavy chain binding"/>
    <property type="evidence" value="ECO:0007669"/>
    <property type="project" value="TreeGrafter"/>
</dbReference>
<keyword evidence="2" id="KW-0963">Cytoplasm</keyword>
<organism evidence="6">
    <name type="scientific">Candida tenuis (strain ATCC 10573 / BCRC 21748 / CBS 615 / JCM 9827 / NBRC 10315 / NRRL Y-1498 / VKM Y-70)</name>
    <name type="common">Yeast</name>
    <name type="synonym">Yamadazyma tenuis</name>
    <dbReference type="NCBI Taxonomy" id="590646"/>
    <lineage>
        <taxon>Eukaryota</taxon>
        <taxon>Fungi</taxon>
        <taxon>Dikarya</taxon>
        <taxon>Ascomycota</taxon>
        <taxon>Saccharomycotina</taxon>
        <taxon>Pichiomycetes</taxon>
        <taxon>Debaryomycetaceae</taxon>
        <taxon>Yamadazyma</taxon>
    </lineage>
</organism>
<dbReference type="SUPFAM" id="SSF50978">
    <property type="entry name" value="WD40 repeat-like"/>
    <property type="match status" value="1"/>
</dbReference>
<dbReference type="InterPro" id="IPR036322">
    <property type="entry name" value="WD40_repeat_dom_sf"/>
</dbReference>
<keyword evidence="4" id="KW-0677">Repeat</keyword>
<dbReference type="Gene3D" id="2.130.10.10">
    <property type="entry name" value="YVTN repeat-like/Quinoprotein amine dehydrogenase"/>
    <property type="match status" value="1"/>
</dbReference>
<accession>G3B9D0</accession>
<reference evidence="5 6" key="1">
    <citation type="journal article" date="2011" name="Proc. Natl. Acad. Sci. U.S.A.">
        <title>Comparative genomics of xylose-fermenting fungi for enhanced biofuel production.</title>
        <authorList>
            <person name="Wohlbach D.J."/>
            <person name="Kuo A."/>
            <person name="Sato T.K."/>
            <person name="Potts K.M."/>
            <person name="Salamov A.A."/>
            <person name="LaButti K.M."/>
            <person name="Sun H."/>
            <person name="Clum A."/>
            <person name="Pangilinan J.L."/>
            <person name="Lindquist E.A."/>
            <person name="Lucas S."/>
            <person name="Lapidus A."/>
            <person name="Jin M."/>
            <person name="Gunawan C."/>
            <person name="Balan V."/>
            <person name="Dale B.E."/>
            <person name="Jeffries T.W."/>
            <person name="Zinkel R."/>
            <person name="Barry K.W."/>
            <person name="Grigoriev I.V."/>
            <person name="Gasch A.P."/>
        </authorList>
    </citation>
    <scope>NUCLEOTIDE SEQUENCE [LARGE SCALE GENOMIC DNA]</scope>
    <source>
        <strain evidence="6">ATCC 10573 / BCRC 21748 / CBS 615 / JCM 9827 / NBRC 10315 / NRRL Y-1498 / VKM Y-70</strain>
    </source>
</reference>
<gene>
    <name evidence="5" type="ORF">CANTEDRAFT_136418</name>
</gene>
<dbReference type="STRING" id="590646.G3B9D0"/>
<evidence type="ECO:0000256" key="4">
    <source>
        <dbReference type="ARBA" id="ARBA00022737"/>
    </source>
</evidence>
<dbReference type="Proteomes" id="UP000000707">
    <property type="component" value="Unassembled WGS sequence"/>
</dbReference>
<evidence type="ECO:0000313" key="6">
    <source>
        <dbReference type="Proteomes" id="UP000000707"/>
    </source>
</evidence>
<dbReference type="InterPro" id="IPR015943">
    <property type="entry name" value="WD40/YVTN_repeat-like_dom_sf"/>
</dbReference>
<dbReference type="GO" id="GO:0045503">
    <property type="term" value="F:dynein light chain binding"/>
    <property type="evidence" value="ECO:0007669"/>
    <property type="project" value="TreeGrafter"/>
</dbReference>
<protein>
    <recommendedName>
        <fullName evidence="7">WD40 repeat-like protein</fullName>
    </recommendedName>
</protein>
<dbReference type="eggNOG" id="KOG1587">
    <property type="taxonomic scope" value="Eukaryota"/>
</dbReference>
<dbReference type="KEGG" id="cten:18249973"/>
<dbReference type="AlphaFoldDB" id="G3B9D0"/>
<dbReference type="PANTHER" id="PTHR12442">
    <property type="entry name" value="DYNEIN INTERMEDIATE CHAIN"/>
    <property type="match status" value="1"/>
</dbReference>